<protein>
    <recommendedName>
        <fullName evidence="5">Lipoprotein</fullName>
    </recommendedName>
</protein>
<organism evidence="3 4">
    <name type="scientific">Aromatoleum toluvorans</name>
    <dbReference type="NCBI Taxonomy" id="92002"/>
    <lineage>
        <taxon>Bacteria</taxon>
        <taxon>Pseudomonadati</taxon>
        <taxon>Pseudomonadota</taxon>
        <taxon>Betaproteobacteria</taxon>
        <taxon>Rhodocyclales</taxon>
        <taxon>Rhodocyclaceae</taxon>
        <taxon>Aromatoleum</taxon>
    </lineage>
</organism>
<evidence type="ECO:0008006" key="5">
    <source>
        <dbReference type="Google" id="ProtNLM"/>
    </source>
</evidence>
<proteinExistence type="predicted"/>
<dbReference type="RefSeq" id="WP_169254460.1">
    <property type="nucleotide sequence ID" value="NZ_WTVN01000002.1"/>
</dbReference>
<name>A0ABX1PSW7_9RHOO</name>
<dbReference type="PROSITE" id="PS51257">
    <property type="entry name" value="PROKAR_LIPOPROTEIN"/>
    <property type="match status" value="1"/>
</dbReference>
<gene>
    <name evidence="3" type="ORF">GPA22_02175</name>
</gene>
<keyword evidence="4" id="KW-1185">Reference proteome</keyword>
<dbReference type="EMBL" id="WTVN01000002">
    <property type="protein sequence ID" value="NMG42541.1"/>
    <property type="molecule type" value="Genomic_DNA"/>
</dbReference>
<sequence length="176" mass="19175">MRRLPSALRAAALAAAVLLGACATPPPERKPEPPAAATPSPAQAAAEAEPKRALQRGRLKPMPVRPLSIKTDCHFKDEVGYGGSAVLDISYSEVRAFAAHLDVPKRGSCQFDLADFKQVLKEPHVELQARDGCTVRFWEQGEQVTVAFSECAKRCTRGTFEYVWPILVDRSSGQCN</sequence>
<feature type="region of interest" description="Disordered" evidence="1">
    <location>
        <begin position="24"/>
        <end position="61"/>
    </location>
</feature>
<feature type="signal peptide" evidence="2">
    <location>
        <begin position="1"/>
        <end position="23"/>
    </location>
</feature>
<accession>A0ABX1PSW7</accession>
<evidence type="ECO:0000256" key="2">
    <source>
        <dbReference type="SAM" id="SignalP"/>
    </source>
</evidence>
<feature type="chain" id="PRO_5045500420" description="Lipoprotein" evidence="2">
    <location>
        <begin position="24"/>
        <end position="176"/>
    </location>
</feature>
<reference evidence="3 4" key="1">
    <citation type="submission" date="2019-12" db="EMBL/GenBank/DDBJ databases">
        <title>Comparative genomics gives insights into the taxonomy of the Azoarcus-Aromatoleum group and reveals separate origins of nif in the plant-associated Azoarcus and non-plant-associated Aromatoleum sub-groups.</title>
        <authorList>
            <person name="Lafos M."/>
            <person name="Maluk M."/>
            <person name="Batista M."/>
            <person name="Junghare M."/>
            <person name="Carmona M."/>
            <person name="Faoro H."/>
            <person name="Cruz L.M."/>
            <person name="Battistoni F."/>
            <person name="De Souza E."/>
            <person name="Pedrosa F."/>
            <person name="Chen W.-M."/>
            <person name="Poole P.S."/>
            <person name="Dixon R.A."/>
            <person name="James E.K."/>
        </authorList>
    </citation>
    <scope>NUCLEOTIDE SEQUENCE [LARGE SCALE GENOMIC DNA]</scope>
    <source>
        <strain evidence="3 4">Td21</strain>
    </source>
</reference>
<keyword evidence="2" id="KW-0732">Signal</keyword>
<feature type="compositionally biased region" description="Low complexity" evidence="1">
    <location>
        <begin position="35"/>
        <end position="47"/>
    </location>
</feature>
<evidence type="ECO:0000313" key="4">
    <source>
        <dbReference type="Proteomes" id="UP000623795"/>
    </source>
</evidence>
<comment type="caution">
    <text evidence="3">The sequence shown here is derived from an EMBL/GenBank/DDBJ whole genome shotgun (WGS) entry which is preliminary data.</text>
</comment>
<evidence type="ECO:0000313" key="3">
    <source>
        <dbReference type="EMBL" id="NMG42541.1"/>
    </source>
</evidence>
<evidence type="ECO:0000256" key="1">
    <source>
        <dbReference type="SAM" id="MobiDB-lite"/>
    </source>
</evidence>
<dbReference type="Proteomes" id="UP000623795">
    <property type="component" value="Unassembled WGS sequence"/>
</dbReference>